<organism evidence="2 3">
    <name type="scientific">Dioszegia hungarica</name>
    <dbReference type="NCBI Taxonomy" id="4972"/>
    <lineage>
        <taxon>Eukaryota</taxon>
        <taxon>Fungi</taxon>
        <taxon>Dikarya</taxon>
        <taxon>Basidiomycota</taxon>
        <taxon>Agaricomycotina</taxon>
        <taxon>Tremellomycetes</taxon>
        <taxon>Tremellales</taxon>
        <taxon>Bulleribasidiaceae</taxon>
        <taxon>Dioszegia</taxon>
    </lineage>
</organism>
<dbReference type="PANTHER" id="PTHR36195">
    <property type="entry name" value="DOMAIN PROTEIN, PUTATIVE (AFU_ORTHOLOGUE AFUA_5G01990)-RELATED-RELATED"/>
    <property type="match status" value="1"/>
</dbReference>
<dbReference type="SUPFAM" id="SSF56634">
    <property type="entry name" value="Heme-dependent catalase-like"/>
    <property type="match status" value="1"/>
</dbReference>
<name>A0AA38HBM8_9TREE</name>
<feature type="region of interest" description="Disordered" evidence="1">
    <location>
        <begin position="355"/>
        <end position="374"/>
    </location>
</feature>
<keyword evidence="3" id="KW-1185">Reference proteome</keyword>
<dbReference type="RefSeq" id="XP_052946909.1">
    <property type="nucleotide sequence ID" value="XM_053087096.1"/>
</dbReference>
<proteinExistence type="predicted"/>
<evidence type="ECO:0000313" key="2">
    <source>
        <dbReference type="EMBL" id="KAI9637132.1"/>
    </source>
</evidence>
<comment type="caution">
    <text evidence="2">The sequence shown here is derived from an EMBL/GenBank/DDBJ whole genome shotgun (WGS) entry which is preliminary data.</text>
</comment>
<evidence type="ECO:0000313" key="3">
    <source>
        <dbReference type="Proteomes" id="UP001164286"/>
    </source>
</evidence>
<protein>
    <submittedName>
        <fullName evidence="2">Catalase-like domain-containing protein</fullName>
    </submittedName>
</protein>
<dbReference type="EMBL" id="JAKWFO010000005">
    <property type="protein sequence ID" value="KAI9637132.1"/>
    <property type="molecule type" value="Genomic_DNA"/>
</dbReference>
<accession>A0AA38HBM8</accession>
<dbReference type="GeneID" id="77726297"/>
<dbReference type="PANTHER" id="PTHR36195:SF4">
    <property type="entry name" value="DOMAIN PROTEIN, PUTATIVE (AFU_ORTHOLOGUE AFUA_5G01990)-RELATED"/>
    <property type="match status" value="1"/>
</dbReference>
<reference evidence="2" key="1">
    <citation type="journal article" date="2022" name="G3 (Bethesda)">
        <title>High quality genome of the basidiomycete yeast Dioszegia hungarica PDD-24b-2 isolated from cloud water.</title>
        <authorList>
            <person name="Jarrige D."/>
            <person name="Haridas S."/>
            <person name="Bleykasten-Grosshans C."/>
            <person name="Joly M."/>
            <person name="Nadalig T."/>
            <person name="Sancelme M."/>
            <person name="Vuilleumier S."/>
            <person name="Grigoriev I.V."/>
            <person name="Amato P."/>
            <person name="Bringel F."/>
        </authorList>
    </citation>
    <scope>NUCLEOTIDE SEQUENCE</scope>
    <source>
        <strain evidence="2">PDD-24b-2</strain>
    </source>
</reference>
<gene>
    <name evidence="2" type="ORF">MKK02DRAFT_25817</name>
</gene>
<dbReference type="Proteomes" id="UP001164286">
    <property type="component" value="Unassembled WGS sequence"/>
</dbReference>
<dbReference type="AlphaFoldDB" id="A0AA38HBM8"/>
<sequence length="374" mass="42450">MESVQQVASAVAEQLNLTTKPPVEPDEWLKASEVEEIKGDEDGKAEQIGELIRKMQNHNFDEHQHKYRGTHVKSLGLVKGTLTVKSDLPSHLQHGLFAKPGASYPFIGRYANEPSFIKPDFEKAPRGFAFKVFGVSGARLSEDGLETQDFLMNNAPMVELTDIDTTLEIIQLREKYFDSPKTLQLELAKRSDRMKQFAPGMLPNHYIIGDEFFTQSSFSYGPYAAHYSLTPTSPDQQEYHNKLIPSDACPTFHRTSLHEYYTSHSATYTFRAQFASDLTKHAVEDASTEWDVKTAPWHDIATLDIPKQETYSDARRLWWEEKIALSPWSGLADHRPLGSINRLRKKVYAMSRAHRAEGNGQEVQFPSSAEEMPE</sequence>
<dbReference type="Gene3D" id="2.40.180.10">
    <property type="entry name" value="Catalase core domain"/>
    <property type="match status" value="1"/>
</dbReference>
<evidence type="ECO:0000256" key="1">
    <source>
        <dbReference type="SAM" id="MobiDB-lite"/>
    </source>
</evidence>
<dbReference type="GO" id="GO:0020037">
    <property type="term" value="F:heme binding"/>
    <property type="evidence" value="ECO:0007669"/>
    <property type="project" value="InterPro"/>
</dbReference>
<dbReference type="InterPro" id="IPR020835">
    <property type="entry name" value="Catalase_sf"/>
</dbReference>